<accession>A0A5C3ND64</accession>
<keyword evidence="2" id="KW-0812">Transmembrane</keyword>
<keyword evidence="2" id="KW-1133">Transmembrane helix</keyword>
<proteinExistence type="predicted"/>
<feature type="signal peptide" evidence="3">
    <location>
        <begin position="1"/>
        <end position="37"/>
    </location>
</feature>
<evidence type="ECO:0000313" key="5">
    <source>
        <dbReference type="Proteomes" id="UP000305948"/>
    </source>
</evidence>
<protein>
    <submittedName>
        <fullName evidence="4">Uncharacterized protein</fullName>
    </submittedName>
</protein>
<feature type="chain" id="PRO_5022742556" evidence="3">
    <location>
        <begin position="38"/>
        <end position="296"/>
    </location>
</feature>
<organism evidence="4 5">
    <name type="scientific">Heliocybe sulcata</name>
    <dbReference type="NCBI Taxonomy" id="5364"/>
    <lineage>
        <taxon>Eukaryota</taxon>
        <taxon>Fungi</taxon>
        <taxon>Dikarya</taxon>
        <taxon>Basidiomycota</taxon>
        <taxon>Agaricomycotina</taxon>
        <taxon>Agaricomycetes</taxon>
        <taxon>Gloeophyllales</taxon>
        <taxon>Gloeophyllaceae</taxon>
        <taxon>Heliocybe</taxon>
    </lineage>
</organism>
<dbReference type="AlphaFoldDB" id="A0A5C3ND64"/>
<evidence type="ECO:0000256" key="2">
    <source>
        <dbReference type="SAM" id="Phobius"/>
    </source>
</evidence>
<reference evidence="4 5" key="1">
    <citation type="journal article" date="2019" name="Nat. Ecol. Evol.">
        <title>Megaphylogeny resolves global patterns of mushroom evolution.</title>
        <authorList>
            <person name="Varga T."/>
            <person name="Krizsan K."/>
            <person name="Foldi C."/>
            <person name="Dima B."/>
            <person name="Sanchez-Garcia M."/>
            <person name="Sanchez-Ramirez S."/>
            <person name="Szollosi G.J."/>
            <person name="Szarkandi J.G."/>
            <person name="Papp V."/>
            <person name="Albert L."/>
            <person name="Andreopoulos W."/>
            <person name="Angelini C."/>
            <person name="Antonin V."/>
            <person name="Barry K.W."/>
            <person name="Bougher N.L."/>
            <person name="Buchanan P."/>
            <person name="Buyck B."/>
            <person name="Bense V."/>
            <person name="Catcheside P."/>
            <person name="Chovatia M."/>
            <person name="Cooper J."/>
            <person name="Damon W."/>
            <person name="Desjardin D."/>
            <person name="Finy P."/>
            <person name="Geml J."/>
            <person name="Haridas S."/>
            <person name="Hughes K."/>
            <person name="Justo A."/>
            <person name="Karasinski D."/>
            <person name="Kautmanova I."/>
            <person name="Kiss B."/>
            <person name="Kocsube S."/>
            <person name="Kotiranta H."/>
            <person name="LaButti K.M."/>
            <person name="Lechner B.E."/>
            <person name="Liimatainen K."/>
            <person name="Lipzen A."/>
            <person name="Lukacs Z."/>
            <person name="Mihaltcheva S."/>
            <person name="Morgado L.N."/>
            <person name="Niskanen T."/>
            <person name="Noordeloos M.E."/>
            <person name="Ohm R.A."/>
            <person name="Ortiz-Santana B."/>
            <person name="Ovrebo C."/>
            <person name="Racz N."/>
            <person name="Riley R."/>
            <person name="Savchenko A."/>
            <person name="Shiryaev A."/>
            <person name="Soop K."/>
            <person name="Spirin V."/>
            <person name="Szebenyi C."/>
            <person name="Tomsovsky M."/>
            <person name="Tulloss R.E."/>
            <person name="Uehling J."/>
            <person name="Grigoriev I.V."/>
            <person name="Vagvolgyi C."/>
            <person name="Papp T."/>
            <person name="Martin F.M."/>
            <person name="Miettinen O."/>
            <person name="Hibbett D.S."/>
            <person name="Nagy L.G."/>
        </authorList>
    </citation>
    <scope>NUCLEOTIDE SEQUENCE [LARGE SCALE GENOMIC DNA]</scope>
    <source>
        <strain evidence="4 5">OMC1185</strain>
    </source>
</reference>
<gene>
    <name evidence="4" type="ORF">OE88DRAFT_644649</name>
</gene>
<dbReference type="Proteomes" id="UP000305948">
    <property type="component" value="Unassembled WGS sequence"/>
</dbReference>
<evidence type="ECO:0000313" key="4">
    <source>
        <dbReference type="EMBL" id="TFK55644.1"/>
    </source>
</evidence>
<sequence length="296" mass="32313">MPRNLASGCMTSHATARFYCLILYVLFLSLQIPHISCSQNYTIDDQYGDPINELYPVYSPAGAKWAGAPECNTCSADVDATQAYDGTWHDATYYIADKEPAVVRIPFHGTAIYAYCIIGNSLNYTTATYLTFRLDNETVGAYNHRPNASAPEFQYDIPVYVNESILNGAHYLEIINSVSSYNASLILFDYATYTYEGNSTTSTASPSLPSPSTSQHSAAATSESTNSAAVVGGVLGTLLFLGLAAGAVAIFRYRRQRSRALSAIWRIPPRPRPATVLNDGQFTLSDMGSNHWKSTD</sequence>
<feature type="region of interest" description="Disordered" evidence="1">
    <location>
        <begin position="201"/>
        <end position="220"/>
    </location>
</feature>
<keyword evidence="2" id="KW-0472">Membrane</keyword>
<evidence type="ECO:0000256" key="3">
    <source>
        <dbReference type="SAM" id="SignalP"/>
    </source>
</evidence>
<evidence type="ECO:0000256" key="1">
    <source>
        <dbReference type="SAM" id="MobiDB-lite"/>
    </source>
</evidence>
<feature type="transmembrane region" description="Helical" evidence="2">
    <location>
        <begin position="228"/>
        <end position="251"/>
    </location>
</feature>
<keyword evidence="5" id="KW-1185">Reference proteome</keyword>
<dbReference type="OrthoDB" id="3245657at2759"/>
<dbReference type="EMBL" id="ML213504">
    <property type="protein sequence ID" value="TFK55644.1"/>
    <property type="molecule type" value="Genomic_DNA"/>
</dbReference>
<name>A0A5C3ND64_9AGAM</name>
<keyword evidence="3" id="KW-0732">Signal</keyword>